<sequence length="278" mass="30078">MWLWRIEIVPFVSIGGVTLHHRFIEATGTSRPIIFINSLGTDFRIWDDVVAKLTGEMPMLVYDKRGHGLSDIGSGARSIDGHVDDLAGLIDHFGFNKVVLFGLSVGGMVAQRLYARRPELVEALILSDTAHKIGTAESWNTRIATVERDGIEAIADGIMKVWFTPEFHAARAADLAGCRNMLTRQALPGYIGTCMAVRDADLTDAASRIAVPTLCIVGDQDGSTPPDLVRSLAGLIPGARFEVIRDAAHIPCIEQPEALVSLIRDFVASLPEGKSAHG</sequence>
<dbReference type="SUPFAM" id="SSF53474">
    <property type="entry name" value="alpha/beta-Hydrolases"/>
    <property type="match status" value="1"/>
</dbReference>
<dbReference type="GO" id="GO:0047570">
    <property type="term" value="F:3-oxoadipate enol-lactonase activity"/>
    <property type="evidence" value="ECO:0007669"/>
    <property type="project" value="InterPro"/>
</dbReference>
<accession>A0A0K2VQ61</accession>
<evidence type="ECO:0000259" key="2">
    <source>
        <dbReference type="Pfam" id="PF12146"/>
    </source>
</evidence>
<dbReference type="Proteomes" id="UP000182888">
    <property type="component" value="Unassembled WGS sequence"/>
</dbReference>
<dbReference type="PANTHER" id="PTHR43798:SF31">
    <property type="entry name" value="AB HYDROLASE SUPERFAMILY PROTEIN YCLE"/>
    <property type="match status" value="1"/>
</dbReference>
<dbReference type="NCBIfam" id="TIGR02427">
    <property type="entry name" value="protocat_pcaD"/>
    <property type="match status" value="1"/>
</dbReference>
<dbReference type="AlphaFoldDB" id="A0A0K2VQ61"/>
<dbReference type="InterPro" id="IPR022742">
    <property type="entry name" value="Hydrolase_4"/>
</dbReference>
<evidence type="ECO:0000313" key="3">
    <source>
        <dbReference type="EMBL" id="CDX50483.1"/>
    </source>
</evidence>
<proteinExistence type="predicted"/>
<dbReference type="GO" id="GO:0016020">
    <property type="term" value="C:membrane"/>
    <property type="evidence" value="ECO:0007669"/>
    <property type="project" value="TreeGrafter"/>
</dbReference>
<dbReference type="InterPro" id="IPR029058">
    <property type="entry name" value="AB_hydrolase_fold"/>
</dbReference>
<name>A0A0K2VQ61_MESPL</name>
<dbReference type="InterPro" id="IPR000073">
    <property type="entry name" value="AB_hydrolase_1"/>
</dbReference>
<dbReference type="Pfam" id="PF12146">
    <property type="entry name" value="Hydrolase_4"/>
    <property type="match status" value="1"/>
</dbReference>
<keyword evidence="1 3" id="KW-0378">Hydrolase</keyword>
<dbReference type="EMBL" id="CCND01000003">
    <property type="protein sequence ID" value="CDX50483.1"/>
    <property type="molecule type" value="Genomic_DNA"/>
</dbReference>
<protein>
    <submittedName>
        <fullName evidence="3">Beta-ketoadipate enol-lactone hydrolase</fullName>
    </submittedName>
</protein>
<evidence type="ECO:0000256" key="1">
    <source>
        <dbReference type="ARBA" id="ARBA00022801"/>
    </source>
</evidence>
<reference evidence="4" key="1">
    <citation type="submission" date="2014-08" db="EMBL/GenBank/DDBJ databases">
        <authorList>
            <person name="Edwards T."/>
        </authorList>
    </citation>
    <scope>NUCLEOTIDE SEQUENCE [LARGE SCALE GENOMIC DNA]</scope>
</reference>
<dbReference type="PRINTS" id="PR00111">
    <property type="entry name" value="ABHYDROLASE"/>
</dbReference>
<organism evidence="3 4">
    <name type="scientific">Mesorhizobium plurifarium</name>
    <dbReference type="NCBI Taxonomy" id="69974"/>
    <lineage>
        <taxon>Bacteria</taxon>
        <taxon>Pseudomonadati</taxon>
        <taxon>Pseudomonadota</taxon>
        <taxon>Alphaproteobacteria</taxon>
        <taxon>Hyphomicrobiales</taxon>
        <taxon>Phyllobacteriaceae</taxon>
        <taxon>Mesorhizobium</taxon>
    </lineage>
</organism>
<dbReference type="InterPro" id="IPR026968">
    <property type="entry name" value="PcaD/CatD"/>
</dbReference>
<dbReference type="Gene3D" id="3.40.50.1820">
    <property type="entry name" value="alpha/beta hydrolase"/>
    <property type="match status" value="1"/>
</dbReference>
<evidence type="ECO:0000313" key="4">
    <source>
        <dbReference type="Proteomes" id="UP000182888"/>
    </source>
</evidence>
<feature type="domain" description="Serine aminopeptidase S33" evidence="2">
    <location>
        <begin position="58"/>
        <end position="250"/>
    </location>
</feature>
<dbReference type="PANTHER" id="PTHR43798">
    <property type="entry name" value="MONOACYLGLYCEROL LIPASE"/>
    <property type="match status" value="1"/>
</dbReference>
<dbReference type="InterPro" id="IPR050266">
    <property type="entry name" value="AB_hydrolase_sf"/>
</dbReference>
<dbReference type="GO" id="GO:0042952">
    <property type="term" value="P:beta-ketoadipate pathway"/>
    <property type="evidence" value="ECO:0007669"/>
    <property type="project" value="InterPro"/>
</dbReference>
<gene>
    <name evidence="3" type="ORF">MPL1032_110142</name>
</gene>